<dbReference type="InterPro" id="IPR000772">
    <property type="entry name" value="Ricin_B_lectin"/>
</dbReference>
<dbReference type="SUPFAM" id="SSF50370">
    <property type="entry name" value="Ricin B-like lectins"/>
    <property type="match status" value="1"/>
</dbReference>
<dbReference type="Pfam" id="PF18962">
    <property type="entry name" value="Por_Secre_tail"/>
    <property type="match status" value="1"/>
</dbReference>
<keyword evidence="9" id="KW-1185">Reference proteome</keyword>
<dbReference type="EMBL" id="CP094534">
    <property type="protein sequence ID" value="UOE32349.1"/>
    <property type="molecule type" value="Genomic_DNA"/>
</dbReference>
<dbReference type="PANTHER" id="PTHR43301">
    <property type="entry name" value="ARABINAN ENDO-1,5-ALPHA-L-ARABINOSIDASE"/>
    <property type="match status" value="1"/>
</dbReference>
<organism evidence="8 9">
    <name type="scientific">Hymenobacter monticola</name>
    <dbReference type="NCBI Taxonomy" id="1705399"/>
    <lineage>
        <taxon>Bacteria</taxon>
        <taxon>Pseudomonadati</taxon>
        <taxon>Bacteroidota</taxon>
        <taxon>Cytophagia</taxon>
        <taxon>Cytophagales</taxon>
        <taxon>Hymenobacteraceae</taxon>
        <taxon>Hymenobacter</taxon>
    </lineage>
</organism>
<evidence type="ECO:0000313" key="8">
    <source>
        <dbReference type="EMBL" id="UOE32349.1"/>
    </source>
</evidence>
<feature type="domain" description="Ricin B lectin" evidence="6">
    <location>
        <begin position="389"/>
        <end position="464"/>
    </location>
</feature>
<evidence type="ECO:0000313" key="9">
    <source>
        <dbReference type="Proteomes" id="UP000831390"/>
    </source>
</evidence>
<proteinExistence type="inferred from homology"/>
<keyword evidence="3 5" id="KW-0378">Hydrolase</keyword>
<accession>A0ABY4B0L2</accession>
<dbReference type="InterPro" id="IPR035992">
    <property type="entry name" value="Ricin_B-like_lectins"/>
</dbReference>
<dbReference type="CDD" id="cd08998">
    <property type="entry name" value="GH43_Arb43a-like"/>
    <property type="match status" value="1"/>
</dbReference>
<dbReference type="Proteomes" id="UP000831390">
    <property type="component" value="Chromosome"/>
</dbReference>
<evidence type="ECO:0000256" key="1">
    <source>
        <dbReference type="ARBA" id="ARBA00004834"/>
    </source>
</evidence>
<evidence type="ECO:0000259" key="7">
    <source>
        <dbReference type="Pfam" id="PF18962"/>
    </source>
</evidence>
<dbReference type="PROSITE" id="PS50231">
    <property type="entry name" value="RICIN_B_LECTIN"/>
    <property type="match status" value="1"/>
</dbReference>
<protein>
    <submittedName>
        <fullName evidence="8">Family 43 glycosylhydrolase</fullName>
    </submittedName>
</protein>
<dbReference type="InterPro" id="IPR023296">
    <property type="entry name" value="Glyco_hydro_beta-prop_sf"/>
</dbReference>
<dbReference type="Gene3D" id="2.115.10.20">
    <property type="entry name" value="Glycosyl hydrolase domain, family 43"/>
    <property type="match status" value="1"/>
</dbReference>
<dbReference type="CDD" id="cd00161">
    <property type="entry name" value="beta-trefoil_Ricin-like"/>
    <property type="match status" value="1"/>
</dbReference>
<dbReference type="RefSeq" id="WP_243510726.1">
    <property type="nucleotide sequence ID" value="NZ_CP094534.1"/>
</dbReference>
<comment type="similarity">
    <text evidence="2 5">Belongs to the glycosyl hydrolase 43 family.</text>
</comment>
<dbReference type="InterPro" id="IPR050727">
    <property type="entry name" value="GH43_arabinanases"/>
</dbReference>
<dbReference type="SUPFAM" id="SSF75005">
    <property type="entry name" value="Arabinanase/levansucrase/invertase"/>
    <property type="match status" value="1"/>
</dbReference>
<dbReference type="NCBIfam" id="TIGR04183">
    <property type="entry name" value="Por_Secre_tail"/>
    <property type="match status" value="1"/>
</dbReference>
<comment type="pathway">
    <text evidence="1">Glycan metabolism; L-arabinan degradation.</text>
</comment>
<dbReference type="Pfam" id="PF04616">
    <property type="entry name" value="Glyco_hydro_43"/>
    <property type="match status" value="1"/>
</dbReference>
<dbReference type="Gene3D" id="2.80.10.50">
    <property type="match status" value="1"/>
</dbReference>
<feature type="domain" description="Secretion system C-terminal sorting" evidence="7">
    <location>
        <begin position="496"/>
        <end position="570"/>
    </location>
</feature>
<name>A0ABY4B0L2_9BACT</name>
<dbReference type="InterPro" id="IPR006710">
    <property type="entry name" value="Glyco_hydro_43"/>
</dbReference>
<evidence type="ECO:0000256" key="3">
    <source>
        <dbReference type="ARBA" id="ARBA00022801"/>
    </source>
</evidence>
<evidence type="ECO:0000256" key="5">
    <source>
        <dbReference type="RuleBase" id="RU361187"/>
    </source>
</evidence>
<sequence>MFFLLSSALPALTPARGHRSWLRWVALLFLMVVLARPASALQGAQGVHDPSTIVKEGNKYWIFATGQGVYSMYSTDLVNWTAGPRPVFVNNNYPSWINTKVPGFQGNFWAPECIFMNGKYYLYYSCSTFGSKISAIGLATNVTLDPANPSYNWVDEGEVVSSNAGSSANAIDPAIFKDTNGDVWLSYGSFFGGLRVQQLNATTGKPLAGSTAVAVGAGNTEAAYLTKRGNFYYLFMNRGACCNGLNSTYYIVVGRSTSPTGPFLDQNGVNLNTNTGGSVVLNVSGRYVGPGHAGIFEEGGVSYFSHHYYDGDDNGAPKLGLAKLTWDAANWPVVSRDWVTPGRYEIASQNSSLVWQAQGCTGAAGEAITQGTRTGQPCQQWDVVSAGDGEYRIENAVSSMAAGVVGCSSANGAALELATSINNPCRLFRIDRANDGTLVFASANGNRVVEVPSASTAPGTRLALFNYNGCLCQRWRLTVNGVLGTAAAQPLRDVSIYPVPAVQGHFTVDLGAGKAAEATTVAVSNLTGQVVFRQVFGAQQARLSVEAGLKPGIYLVQVERGGRWHSQKLSVQ</sequence>
<gene>
    <name evidence="8" type="ORF">MTP16_14555</name>
</gene>
<keyword evidence="4 5" id="KW-0326">Glycosidase</keyword>
<dbReference type="Pfam" id="PF14200">
    <property type="entry name" value="RicinB_lectin_2"/>
    <property type="match status" value="1"/>
</dbReference>
<dbReference type="InterPro" id="IPR026444">
    <property type="entry name" value="Secre_tail"/>
</dbReference>
<evidence type="ECO:0000256" key="4">
    <source>
        <dbReference type="ARBA" id="ARBA00023295"/>
    </source>
</evidence>
<evidence type="ECO:0000259" key="6">
    <source>
        <dbReference type="Pfam" id="PF14200"/>
    </source>
</evidence>
<dbReference type="PANTHER" id="PTHR43301:SF3">
    <property type="entry name" value="ARABINAN ENDO-1,5-ALPHA-L-ARABINOSIDASE A-RELATED"/>
    <property type="match status" value="1"/>
</dbReference>
<evidence type="ECO:0000256" key="2">
    <source>
        <dbReference type="ARBA" id="ARBA00009865"/>
    </source>
</evidence>
<reference evidence="8 9" key="1">
    <citation type="submission" date="2022-03" db="EMBL/GenBank/DDBJ databases">
        <title>Hymenobactersp. isolated from the air.</title>
        <authorList>
            <person name="Won M."/>
            <person name="Kwon S.-W."/>
        </authorList>
    </citation>
    <scope>NUCLEOTIDE SEQUENCE [LARGE SCALE GENOMIC DNA]</scope>
    <source>
        <strain evidence="8 9">KACC 22596</strain>
    </source>
</reference>